<dbReference type="OrthoDB" id="5579088at2759"/>
<evidence type="ECO:0000256" key="8">
    <source>
        <dbReference type="SAM" id="MobiDB-lite"/>
    </source>
</evidence>
<dbReference type="AlphaFoldDB" id="A0A9P6NVK2"/>
<keyword evidence="4" id="KW-0256">Endoplasmic reticulum</keyword>
<name>A0A9P6NVK2_9BASI</name>
<keyword evidence="6" id="KW-0443">Lipid metabolism</keyword>
<evidence type="ECO:0000256" key="9">
    <source>
        <dbReference type="SAM" id="Phobius"/>
    </source>
</evidence>
<evidence type="ECO:0000256" key="2">
    <source>
        <dbReference type="ARBA" id="ARBA00022692"/>
    </source>
</evidence>
<dbReference type="GO" id="GO:0019915">
    <property type="term" value="P:lipid storage"/>
    <property type="evidence" value="ECO:0007669"/>
    <property type="project" value="InterPro"/>
</dbReference>
<evidence type="ECO:0000256" key="3">
    <source>
        <dbReference type="ARBA" id="ARBA00022801"/>
    </source>
</evidence>
<feature type="transmembrane region" description="Helical" evidence="9">
    <location>
        <begin position="335"/>
        <end position="357"/>
    </location>
</feature>
<organism evidence="10 11">
    <name type="scientific">Cronartium quercuum f. sp. fusiforme G11</name>
    <dbReference type="NCBI Taxonomy" id="708437"/>
    <lineage>
        <taxon>Eukaryota</taxon>
        <taxon>Fungi</taxon>
        <taxon>Dikarya</taxon>
        <taxon>Basidiomycota</taxon>
        <taxon>Pucciniomycotina</taxon>
        <taxon>Pucciniomycetes</taxon>
        <taxon>Pucciniales</taxon>
        <taxon>Coleosporiaceae</taxon>
        <taxon>Cronartium</taxon>
    </lineage>
</organism>
<reference evidence="10" key="1">
    <citation type="submission" date="2013-11" db="EMBL/GenBank/DDBJ databases">
        <title>Genome sequence of the fusiform rust pathogen reveals effectors for host alternation and coevolution with pine.</title>
        <authorList>
            <consortium name="DOE Joint Genome Institute"/>
            <person name="Smith K."/>
            <person name="Pendleton A."/>
            <person name="Kubisiak T."/>
            <person name="Anderson C."/>
            <person name="Salamov A."/>
            <person name="Aerts A."/>
            <person name="Riley R."/>
            <person name="Clum A."/>
            <person name="Lindquist E."/>
            <person name="Ence D."/>
            <person name="Campbell M."/>
            <person name="Kronenberg Z."/>
            <person name="Feau N."/>
            <person name="Dhillon B."/>
            <person name="Hamelin R."/>
            <person name="Burleigh J."/>
            <person name="Smith J."/>
            <person name="Yandell M."/>
            <person name="Nelson C."/>
            <person name="Grigoriev I."/>
            <person name="Davis J."/>
        </authorList>
    </citation>
    <scope>NUCLEOTIDE SEQUENCE</scope>
    <source>
        <strain evidence="10">G11</strain>
    </source>
</reference>
<sequence>MDQHTTTNTNINTNTTTNTNTISSIEKSLWSTCFTDYTPSMASIRSRSKENIPNQSRSSNSTPSSKENPPHWLQLRVFNLPLLPVLAAALLLLTTTLGTFYSFSLYSNEHPDLPIHQLTRIPSSSLTSTHNAHHAIPTTTKLPYFAKKSNFLNQTFVKLGWAWTSLAIWAHLILFATHHTSNKTERSGSEKAGSATDQPNHVIRSMTLYSTATALWIFLTQWFFGSSLIDRLLMLTGAECVPSMAHANEGPEKLQMDPTKLSNAYCERRWGQRLPGLDTFTIATHRPYWRGGMDISGHVFLLSFSILLILSTLAPSLRLLTSSPTTLPKSLKIGVYANLALVGIWWWMVLMTSLYFHGPVEKAAGLVVGVGSWWLSEFLVAKVMD</sequence>
<evidence type="ECO:0000313" key="10">
    <source>
        <dbReference type="EMBL" id="KAG0151187.1"/>
    </source>
</evidence>
<feature type="transmembrane region" description="Helical" evidence="9">
    <location>
        <begin position="206"/>
        <end position="224"/>
    </location>
</feature>
<proteinExistence type="predicted"/>
<feature type="transmembrane region" description="Helical" evidence="9">
    <location>
        <begin position="295"/>
        <end position="314"/>
    </location>
</feature>
<dbReference type="GO" id="GO:0005789">
    <property type="term" value="C:endoplasmic reticulum membrane"/>
    <property type="evidence" value="ECO:0007669"/>
    <property type="project" value="UniProtKB-SubCell"/>
</dbReference>
<feature type="region of interest" description="Disordered" evidence="8">
    <location>
        <begin position="44"/>
        <end position="68"/>
    </location>
</feature>
<dbReference type="Pfam" id="PF10261">
    <property type="entry name" value="FIT"/>
    <property type="match status" value="2"/>
</dbReference>
<evidence type="ECO:0000256" key="5">
    <source>
        <dbReference type="ARBA" id="ARBA00022989"/>
    </source>
</evidence>
<keyword evidence="5 9" id="KW-1133">Transmembrane helix</keyword>
<feature type="compositionally biased region" description="Low complexity" evidence="8">
    <location>
        <begin position="53"/>
        <end position="67"/>
    </location>
</feature>
<dbReference type="GO" id="GO:0008654">
    <property type="term" value="P:phospholipid biosynthetic process"/>
    <property type="evidence" value="ECO:0007669"/>
    <property type="project" value="TreeGrafter"/>
</dbReference>
<keyword evidence="11" id="KW-1185">Reference proteome</keyword>
<evidence type="ECO:0000256" key="4">
    <source>
        <dbReference type="ARBA" id="ARBA00022824"/>
    </source>
</evidence>
<dbReference type="InterPro" id="IPR019388">
    <property type="entry name" value="FIT"/>
</dbReference>
<feature type="transmembrane region" description="Helical" evidence="9">
    <location>
        <begin position="82"/>
        <end position="103"/>
    </location>
</feature>
<evidence type="ECO:0000256" key="1">
    <source>
        <dbReference type="ARBA" id="ARBA00004477"/>
    </source>
</evidence>
<evidence type="ECO:0000313" key="11">
    <source>
        <dbReference type="Proteomes" id="UP000886653"/>
    </source>
</evidence>
<dbReference type="EMBL" id="MU167214">
    <property type="protein sequence ID" value="KAG0151187.1"/>
    <property type="molecule type" value="Genomic_DNA"/>
</dbReference>
<gene>
    <name evidence="10" type="ORF">CROQUDRAFT_571619</name>
</gene>
<keyword evidence="2 9" id="KW-0812">Transmembrane</keyword>
<evidence type="ECO:0000256" key="7">
    <source>
        <dbReference type="ARBA" id="ARBA00023136"/>
    </source>
</evidence>
<keyword evidence="3" id="KW-0378">Hydrolase</keyword>
<dbReference type="PANTHER" id="PTHR23129">
    <property type="entry name" value="ACYL-COENZYME A DIPHOSPHATASE FITM2"/>
    <property type="match status" value="1"/>
</dbReference>
<dbReference type="PANTHER" id="PTHR23129:SF0">
    <property type="entry name" value="ACYL-COENZYME A DIPHOSPHATASE FITM2"/>
    <property type="match status" value="1"/>
</dbReference>
<keyword evidence="7 9" id="KW-0472">Membrane</keyword>
<evidence type="ECO:0000256" key="6">
    <source>
        <dbReference type="ARBA" id="ARBA00023098"/>
    </source>
</evidence>
<comment type="caution">
    <text evidence="10">The sequence shown here is derived from an EMBL/GenBank/DDBJ whole genome shotgun (WGS) entry which is preliminary data.</text>
</comment>
<protein>
    <submittedName>
        <fullName evidence="10">Uncharacterized protein</fullName>
    </submittedName>
</protein>
<dbReference type="Proteomes" id="UP000886653">
    <property type="component" value="Unassembled WGS sequence"/>
</dbReference>
<dbReference type="GO" id="GO:0034389">
    <property type="term" value="P:lipid droplet organization"/>
    <property type="evidence" value="ECO:0007669"/>
    <property type="project" value="TreeGrafter"/>
</dbReference>
<feature type="transmembrane region" description="Helical" evidence="9">
    <location>
        <begin position="159"/>
        <end position="177"/>
    </location>
</feature>
<accession>A0A9P6NVK2</accession>
<dbReference type="GO" id="GO:0010945">
    <property type="term" value="F:coenzyme A diphosphatase activity"/>
    <property type="evidence" value="ECO:0007669"/>
    <property type="project" value="InterPro"/>
</dbReference>
<comment type="subcellular location">
    <subcellularLocation>
        <location evidence="1">Endoplasmic reticulum membrane</location>
        <topology evidence="1">Multi-pass membrane protein</topology>
    </subcellularLocation>
</comment>